<keyword evidence="1" id="KW-0547">Nucleotide-binding</keyword>
<dbReference type="Pfam" id="PF21010">
    <property type="entry name" value="HA2_C"/>
    <property type="match status" value="1"/>
</dbReference>
<feature type="domain" description="Helicase ATP-binding" evidence="6">
    <location>
        <begin position="256"/>
        <end position="423"/>
    </location>
</feature>
<dbReference type="InterPro" id="IPR027417">
    <property type="entry name" value="P-loop_NTPase"/>
</dbReference>
<dbReference type="PANTHER" id="PTHR18934">
    <property type="entry name" value="ATP-DEPENDENT RNA HELICASE"/>
    <property type="match status" value="1"/>
</dbReference>
<dbReference type="GO" id="GO:0016787">
    <property type="term" value="F:hydrolase activity"/>
    <property type="evidence" value="ECO:0007669"/>
    <property type="project" value="UniProtKB-KW"/>
</dbReference>
<dbReference type="InterPro" id="IPR011545">
    <property type="entry name" value="DEAD/DEAH_box_helicase_dom"/>
</dbReference>
<dbReference type="InterPro" id="IPR056371">
    <property type="entry name" value="DHX37-like_C"/>
</dbReference>
<feature type="compositionally biased region" description="Acidic residues" evidence="5">
    <location>
        <begin position="537"/>
        <end position="565"/>
    </location>
</feature>
<dbReference type="Ensembl" id="ENSGAGT00000010974.1">
    <property type="protein sequence ID" value="ENSGAGP00000009547.1"/>
    <property type="gene ID" value="ENSGAGG00000007548.1"/>
</dbReference>
<protein>
    <submittedName>
        <fullName evidence="8">Uncharacterized protein</fullName>
    </submittedName>
</protein>
<dbReference type="SUPFAM" id="SSF52540">
    <property type="entry name" value="P-loop containing nucleoside triphosphate hydrolases"/>
    <property type="match status" value="1"/>
</dbReference>
<dbReference type="Pfam" id="PF23362">
    <property type="entry name" value="DHX37_C"/>
    <property type="match status" value="1"/>
</dbReference>
<dbReference type="Pfam" id="PF00271">
    <property type="entry name" value="Helicase_C"/>
    <property type="match status" value="1"/>
</dbReference>
<dbReference type="STRING" id="38772.ENSGAGP00000009547"/>
<dbReference type="CDD" id="cd18791">
    <property type="entry name" value="SF2_C_RHA"/>
    <property type="match status" value="1"/>
</dbReference>
<evidence type="ECO:0000256" key="1">
    <source>
        <dbReference type="ARBA" id="ARBA00022741"/>
    </source>
</evidence>
<feature type="compositionally biased region" description="Polar residues" evidence="5">
    <location>
        <begin position="131"/>
        <end position="147"/>
    </location>
</feature>
<dbReference type="PROSITE" id="PS51194">
    <property type="entry name" value="HELICASE_CTER"/>
    <property type="match status" value="1"/>
</dbReference>
<evidence type="ECO:0000313" key="9">
    <source>
        <dbReference type="Proteomes" id="UP000291020"/>
    </source>
</evidence>
<sequence>MGKARKRHNWKARLPGGDGGQQAPAPELVQLELGDEAKLKGVDGSNALVLPGKKTKKKKVACVTQREKKPLSKKQRKILQKVLEQKEKKNQRTELLRKLNEVQVSEIEMKLLYTTSKLGIGERMYQTKRTVQEESTTCPEKISSISGANKKRHRLDMELETEGKTESSDSSDEDEEEEHKEAIEKTATDSFNFGKVEECIKKQLNSDQALPSMPALQKAFHKPSSKPAVFIPVDRSPEIQEARLKLPILAEEQVIMEAINENPVVIICGETGSGKTTQVPQFLYEAGYASSDGIIGITEPRRVAAVSMSHRVAKEMNVSHRVVSYQIRYEGNVTDETKIKFMTDGVLLKEIQKDFLLLKYKVIIIDEAHERSVYTDILIGLLSRIVPLRGKKEQPMKLIIMSATLRVEDFTDNKKLFPAVPPAIQVDARQFPVTVHFNKRTPVDDYNGECFRKVCKIHRMLPAGGILVFLTGQAEVHSLCRRLRKAFPFRKNETEGGEEKEESVEETRKFKKSKQKKTMPLPKIDLNSYSVLPVDEGDEDREAEMDDDEDAVGSDMDLDLGDDGLEEGKKSDSSLPLYVLPLYSLLAPEKQAKVFRPPPLGTRLCVVATNVAETSLTIPSIKYVVDCGKVKKRFYDKVTGVSSFRVTWTSQASANQRAGRAGRTEPGHCYRLYSSAVFSDFEKFSPPEITRRPVEDLILQMKALNIEKVINFPFPTPPRTEALAAAEELLIALGALKEPLKTGRLKELQIAKLSSPISPLGITMASFPVAPRYAKMLALSKQHDCLPYAITIVSAMTVREFFEEFERPAVSEEETEKLKGKKARVIQMRRIWAGQGPFQKLGDLMVMLGAVGACEYAGCTPKFCEANGLRYKAMLEIRRLRGQLTTAVNSVCPDAGLFVDPKMKPPTETQVTYLRQIVLAGLGDHIARRIQAEELLDEKWKNAYKTPLLDDPVFIHPNSVLFKQLPEFVVYQEIVETTQMYMKGVSAIESEWIPVLLPPYCHFGKPLENPPPFYCPETGRIRCHRPSVFYRVGWQLPAVEVDYPEGIDRYKYFAKFLLEGEIIKQLGSYKRCLLSSPLTMLKTWSKLQPRTEILLKALVSESADSCDALLAAWKKNPKYLLSAYCQWIPEVMHDDIAKCWPPVTL</sequence>
<dbReference type="InterPro" id="IPR011709">
    <property type="entry name" value="DEAD-box_helicase_OB_fold"/>
</dbReference>
<evidence type="ECO:0000256" key="5">
    <source>
        <dbReference type="SAM" id="MobiDB-lite"/>
    </source>
</evidence>
<dbReference type="PROSITE" id="PS51192">
    <property type="entry name" value="HELICASE_ATP_BIND_1"/>
    <property type="match status" value="1"/>
</dbReference>
<feature type="region of interest" description="Disordered" evidence="5">
    <location>
        <begin position="1"/>
        <end position="26"/>
    </location>
</feature>
<keyword evidence="2" id="KW-0378">Hydrolase</keyword>
<dbReference type="AlphaFoldDB" id="A0A452H4W7"/>
<keyword evidence="3" id="KW-0347">Helicase</keyword>
<reference evidence="8" key="3">
    <citation type="submission" date="2025-09" db="UniProtKB">
        <authorList>
            <consortium name="Ensembl"/>
        </authorList>
    </citation>
    <scope>IDENTIFICATION</scope>
</reference>
<dbReference type="FunFam" id="1.20.120.1080:FF:000014">
    <property type="entry name" value="Probable ATP-dependent RNA helicase DHX37"/>
    <property type="match status" value="1"/>
</dbReference>
<feature type="compositionally biased region" description="Acidic residues" evidence="5">
    <location>
        <begin position="495"/>
        <end position="504"/>
    </location>
</feature>
<dbReference type="Gene3D" id="3.40.50.300">
    <property type="entry name" value="P-loop containing nucleotide triphosphate hydrolases"/>
    <property type="match status" value="2"/>
</dbReference>
<evidence type="ECO:0000313" key="8">
    <source>
        <dbReference type="Ensembl" id="ENSGAGP00000009547.1"/>
    </source>
</evidence>
<proteinExistence type="predicted"/>
<dbReference type="Gene3D" id="1.20.120.1080">
    <property type="match status" value="1"/>
</dbReference>
<evidence type="ECO:0000259" key="6">
    <source>
        <dbReference type="PROSITE" id="PS51192"/>
    </source>
</evidence>
<dbReference type="PANTHER" id="PTHR18934:SF99">
    <property type="entry name" value="ATP-DEPENDENT RNA HELICASE DHX37-RELATED"/>
    <property type="match status" value="1"/>
</dbReference>
<evidence type="ECO:0000256" key="4">
    <source>
        <dbReference type="ARBA" id="ARBA00022840"/>
    </source>
</evidence>
<dbReference type="GO" id="GO:0005524">
    <property type="term" value="F:ATP binding"/>
    <property type="evidence" value="ECO:0007669"/>
    <property type="project" value="UniProtKB-KW"/>
</dbReference>
<dbReference type="InterPro" id="IPR007502">
    <property type="entry name" value="Helicase-assoc_dom"/>
</dbReference>
<feature type="compositionally biased region" description="Basic residues" evidence="5">
    <location>
        <begin position="1"/>
        <end position="11"/>
    </location>
</feature>
<feature type="compositionally biased region" description="Acidic residues" evidence="5">
    <location>
        <begin position="169"/>
        <end position="178"/>
    </location>
</feature>
<dbReference type="GO" id="GO:0005730">
    <property type="term" value="C:nucleolus"/>
    <property type="evidence" value="ECO:0007669"/>
    <property type="project" value="TreeGrafter"/>
</dbReference>
<dbReference type="Pfam" id="PF07717">
    <property type="entry name" value="OB_NTP_bind"/>
    <property type="match status" value="1"/>
</dbReference>
<reference evidence="9" key="1">
    <citation type="journal article" date="2017" name="PLoS ONE">
        <title>The Agassiz's desert tortoise genome provides a resource for the conservation of a threatened species.</title>
        <authorList>
            <person name="Tollis M."/>
            <person name="DeNardo D.F."/>
            <person name="Cornelius J.A."/>
            <person name="Dolby G.A."/>
            <person name="Edwards T."/>
            <person name="Henen B.T."/>
            <person name="Karl A.E."/>
            <person name="Murphy R.W."/>
            <person name="Kusumi K."/>
        </authorList>
    </citation>
    <scope>NUCLEOTIDE SEQUENCE [LARGE SCALE GENOMIC DNA]</scope>
</reference>
<dbReference type="SMART" id="SM00487">
    <property type="entry name" value="DEXDc"/>
    <property type="match status" value="1"/>
</dbReference>
<dbReference type="CDD" id="cd17982">
    <property type="entry name" value="DEXHc_DHX37"/>
    <property type="match status" value="1"/>
</dbReference>
<evidence type="ECO:0000259" key="7">
    <source>
        <dbReference type="PROSITE" id="PS51194"/>
    </source>
</evidence>
<keyword evidence="4" id="KW-0067">ATP-binding</keyword>
<dbReference type="GO" id="GO:0003723">
    <property type="term" value="F:RNA binding"/>
    <property type="evidence" value="ECO:0007669"/>
    <property type="project" value="TreeGrafter"/>
</dbReference>
<dbReference type="SMART" id="SM00847">
    <property type="entry name" value="HA2"/>
    <property type="match status" value="1"/>
</dbReference>
<keyword evidence="9" id="KW-1185">Reference proteome</keyword>
<feature type="domain" description="Helicase C-terminal" evidence="7">
    <location>
        <begin position="499"/>
        <end position="705"/>
    </location>
</feature>
<feature type="region of interest" description="Disordered" evidence="5">
    <location>
        <begin position="492"/>
        <end position="518"/>
    </location>
</feature>
<accession>A0A452H4W7</accession>
<reference evidence="8" key="2">
    <citation type="submission" date="2025-08" db="UniProtKB">
        <authorList>
            <consortium name="Ensembl"/>
        </authorList>
    </citation>
    <scope>IDENTIFICATION</scope>
</reference>
<evidence type="ECO:0000256" key="3">
    <source>
        <dbReference type="ARBA" id="ARBA00022806"/>
    </source>
</evidence>
<feature type="region of interest" description="Disordered" evidence="5">
    <location>
        <begin position="537"/>
        <end position="571"/>
    </location>
</feature>
<dbReference type="Proteomes" id="UP000291020">
    <property type="component" value="Unassembled WGS sequence"/>
</dbReference>
<dbReference type="GO" id="GO:0000462">
    <property type="term" value="P:maturation of SSU-rRNA from tricistronic rRNA transcript (SSU-rRNA, 5.8S rRNA, LSU-rRNA)"/>
    <property type="evidence" value="ECO:0007669"/>
    <property type="project" value="TreeGrafter"/>
</dbReference>
<name>A0A452H4W7_9SAUR</name>
<dbReference type="SMART" id="SM00490">
    <property type="entry name" value="HELICc"/>
    <property type="match status" value="1"/>
</dbReference>
<dbReference type="FunFam" id="3.40.50.300:FF:000895">
    <property type="entry name" value="probable ATP-dependent RNA helicase DHX37"/>
    <property type="match status" value="1"/>
</dbReference>
<dbReference type="InterPro" id="IPR001650">
    <property type="entry name" value="Helicase_C-like"/>
</dbReference>
<dbReference type="Pfam" id="PF00270">
    <property type="entry name" value="DEAD"/>
    <property type="match status" value="1"/>
</dbReference>
<dbReference type="InterPro" id="IPR014001">
    <property type="entry name" value="Helicase_ATP-bd"/>
</dbReference>
<organism evidence="8 9">
    <name type="scientific">Gopherus agassizii</name>
    <name type="common">Agassiz's desert tortoise</name>
    <dbReference type="NCBI Taxonomy" id="38772"/>
    <lineage>
        <taxon>Eukaryota</taxon>
        <taxon>Metazoa</taxon>
        <taxon>Chordata</taxon>
        <taxon>Craniata</taxon>
        <taxon>Vertebrata</taxon>
        <taxon>Euteleostomi</taxon>
        <taxon>Archelosauria</taxon>
        <taxon>Testudinata</taxon>
        <taxon>Testudines</taxon>
        <taxon>Cryptodira</taxon>
        <taxon>Durocryptodira</taxon>
        <taxon>Testudinoidea</taxon>
        <taxon>Testudinidae</taxon>
        <taxon>Gopherus</taxon>
    </lineage>
</organism>
<feature type="region of interest" description="Disordered" evidence="5">
    <location>
        <begin position="131"/>
        <end position="187"/>
    </location>
</feature>
<dbReference type="GO" id="GO:0004386">
    <property type="term" value="F:helicase activity"/>
    <property type="evidence" value="ECO:0007669"/>
    <property type="project" value="UniProtKB-KW"/>
</dbReference>
<feature type="compositionally biased region" description="Basic and acidic residues" evidence="5">
    <location>
        <begin position="155"/>
        <end position="167"/>
    </location>
</feature>
<evidence type="ECO:0000256" key="2">
    <source>
        <dbReference type="ARBA" id="ARBA00022801"/>
    </source>
</evidence>